<comment type="similarity">
    <text evidence="1">Belongs to the peptidase C14B family.</text>
</comment>
<dbReference type="InterPro" id="IPR050452">
    <property type="entry name" value="Metacaspase"/>
</dbReference>
<evidence type="ECO:0000256" key="3">
    <source>
        <dbReference type="ARBA" id="ARBA00022807"/>
    </source>
</evidence>
<evidence type="ECO:0000313" key="6">
    <source>
        <dbReference type="EMBL" id="KAJ1927526.1"/>
    </source>
</evidence>
<feature type="compositionally biased region" description="Gly residues" evidence="4">
    <location>
        <begin position="76"/>
        <end position="91"/>
    </location>
</feature>
<keyword evidence="2" id="KW-0053">Apoptosis</keyword>
<gene>
    <name evidence="6" type="primary">MCA1_2</name>
    <name evidence="6" type="ORF">IWQ60_002830</name>
</gene>
<evidence type="ECO:0000313" key="7">
    <source>
        <dbReference type="Proteomes" id="UP001150569"/>
    </source>
</evidence>
<evidence type="ECO:0000259" key="5">
    <source>
        <dbReference type="Pfam" id="PF00656"/>
    </source>
</evidence>
<feature type="compositionally biased region" description="Low complexity" evidence="4">
    <location>
        <begin position="1"/>
        <end position="12"/>
    </location>
</feature>
<dbReference type="OrthoDB" id="3223806at2759"/>
<feature type="compositionally biased region" description="Polar residues" evidence="4">
    <location>
        <begin position="179"/>
        <end position="193"/>
    </location>
</feature>
<dbReference type="EMBL" id="JANBPT010000113">
    <property type="protein sequence ID" value="KAJ1927526.1"/>
    <property type="molecule type" value="Genomic_DNA"/>
</dbReference>
<protein>
    <submittedName>
        <fullName evidence="6">Ca(2+)-dependent cysteine protease</fullName>
    </submittedName>
</protein>
<evidence type="ECO:0000256" key="4">
    <source>
        <dbReference type="SAM" id="MobiDB-lite"/>
    </source>
</evidence>
<organism evidence="6 7">
    <name type="scientific">Tieghemiomyces parasiticus</name>
    <dbReference type="NCBI Taxonomy" id="78921"/>
    <lineage>
        <taxon>Eukaryota</taxon>
        <taxon>Fungi</taxon>
        <taxon>Fungi incertae sedis</taxon>
        <taxon>Zoopagomycota</taxon>
        <taxon>Kickxellomycotina</taxon>
        <taxon>Dimargaritomycetes</taxon>
        <taxon>Dimargaritales</taxon>
        <taxon>Dimargaritaceae</taxon>
        <taxon>Tieghemiomyces</taxon>
    </lineage>
</organism>
<dbReference type="Gene3D" id="3.40.50.12660">
    <property type="match status" value="1"/>
</dbReference>
<dbReference type="GO" id="GO:0006915">
    <property type="term" value="P:apoptotic process"/>
    <property type="evidence" value="ECO:0007669"/>
    <property type="project" value="UniProtKB-KW"/>
</dbReference>
<dbReference type="GO" id="GO:0005737">
    <property type="term" value="C:cytoplasm"/>
    <property type="evidence" value="ECO:0007669"/>
    <property type="project" value="TreeGrafter"/>
</dbReference>
<dbReference type="GO" id="GO:0004197">
    <property type="term" value="F:cysteine-type endopeptidase activity"/>
    <property type="evidence" value="ECO:0007669"/>
    <property type="project" value="InterPro"/>
</dbReference>
<comment type="caution">
    <text evidence="6">The sequence shown here is derived from an EMBL/GenBank/DDBJ whole genome shotgun (WGS) entry which is preliminary data.</text>
</comment>
<evidence type="ECO:0000256" key="2">
    <source>
        <dbReference type="ARBA" id="ARBA00022703"/>
    </source>
</evidence>
<keyword evidence="3" id="KW-0378">Hydrolase</keyword>
<feature type="compositionally biased region" description="Gly residues" evidence="4">
    <location>
        <begin position="21"/>
        <end position="50"/>
    </location>
</feature>
<dbReference type="InterPro" id="IPR029030">
    <property type="entry name" value="Caspase-like_dom_sf"/>
</dbReference>
<dbReference type="Pfam" id="PF00656">
    <property type="entry name" value="Peptidase_C14"/>
    <property type="match status" value="1"/>
</dbReference>
<dbReference type="Proteomes" id="UP001150569">
    <property type="component" value="Unassembled WGS sequence"/>
</dbReference>
<keyword evidence="3" id="KW-0788">Thiol protease</keyword>
<dbReference type="GO" id="GO:0006508">
    <property type="term" value="P:proteolysis"/>
    <property type="evidence" value="ECO:0007669"/>
    <property type="project" value="UniProtKB-KW"/>
</dbReference>
<feature type="compositionally biased region" description="Low complexity" evidence="4">
    <location>
        <begin position="157"/>
        <end position="169"/>
    </location>
</feature>
<dbReference type="SUPFAM" id="SSF52129">
    <property type="entry name" value="Caspase-like"/>
    <property type="match status" value="1"/>
</dbReference>
<accession>A0A9W8E0Q7</accession>
<dbReference type="InterPro" id="IPR011600">
    <property type="entry name" value="Pept_C14_caspase"/>
</dbReference>
<name>A0A9W8E0Q7_9FUNG</name>
<evidence type="ECO:0000256" key="1">
    <source>
        <dbReference type="ARBA" id="ARBA00009005"/>
    </source>
</evidence>
<proteinExistence type="inferred from homology"/>
<reference evidence="6" key="1">
    <citation type="submission" date="2022-07" db="EMBL/GenBank/DDBJ databases">
        <title>Phylogenomic reconstructions and comparative analyses of Kickxellomycotina fungi.</title>
        <authorList>
            <person name="Reynolds N.K."/>
            <person name="Stajich J.E."/>
            <person name="Barry K."/>
            <person name="Grigoriev I.V."/>
            <person name="Crous P."/>
            <person name="Smith M.E."/>
        </authorList>
    </citation>
    <scope>NUCLEOTIDE SEQUENCE</scope>
    <source>
        <strain evidence="6">RSA 861</strain>
    </source>
</reference>
<keyword evidence="6" id="KW-0645">Protease</keyword>
<sequence>MYPGQQYNQQQQPPYPPPNQQGGGGYPPMPGGNGGGGYPPNPYGGSGGPGFPAPDGDAYGGGGGMPGFNVPMPGSHDGGGGGYPMPGGFGGPPGPPSYPPNNNNYPPSPYGPPGSGGGGPGGYPPSNTNFPPSPYGPPSGGNDAYPPPPGNMGGGYPPQQQQQQQQQQPPAQPPRVTNRPPQTLAPNGAMSANPQVNNLYQQAGHVQQSQLTGRRRALLIGINYIGQPQALKGCLNDVVNIKRFLIEFFNFRECDMVILTDDSKDPRNMPTRANMTRAMKWLVSDARPNDSFFFHFSGHGSQTTDTTGDEIDGYDETILPVDYKTAGQITDDEMNAIMVRPLPQGCRLTAVFDSCHSGTALDLPFVYDHQGRLVQNQISELATSSIVAAGKKYLAGDVMSAGKSIFSGLKTAVSGSKIQNKQKQLKSSMGDVIMFSGCADSQTSADTYNYAVGNTGAMSHALVSVLRDNHRQTYSQVLANVRQYLRGKYKQVPQLSSGRLMDMNQVFTM</sequence>
<dbReference type="PANTHER" id="PTHR48104">
    <property type="entry name" value="METACASPASE-4"/>
    <property type="match status" value="1"/>
</dbReference>
<feature type="domain" description="Peptidase C14 caspase" evidence="5">
    <location>
        <begin position="214"/>
        <end position="500"/>
    </location>
</feature>
<dbReference type="AlphaFoldDB" id="A0A9W8E0Q7"/>
<feature type="region of interest" description="Disordered" evidence="4">
    <location>
        <begin position="1"/>
        <end position="193"/>
    </location>
</feature>
<keyword evidence="7" id="KW-1185">Reference proteome</keyword>
<dbReference type="PANTHER" id="PTHR48104:SF30">
    <property type="entry name" value="METACASPASE-1"/>
    <property type="match status" value="1"/>
</dbReference>